<name>A0ABS1JZZ9_9MICC</name>
<gene>
    <name evidence="2" type="ORF">JJE72_01765</name>
</gene>
<dbReference type="EMBL" id="JAERRC010000007">
    <property type="protein sequence ID" value="MBL0704232.1"/>
    <property type="molecule type" value="Genomic_DNA"/>
</dbReference>
<dbReference type="InterPro" id="IPR015943">
    <property type="entry name" value="WD40/YVTN_repeat-like_dom_sf"/>
</dbReference>
<dbReference type="Pfam" id="PF10282">
    <property type="entry name" value="Lactonase"/>
    <property type="match status" value="1"/>
</dbReference>
<dbReference type="RefSeq" id="WP_189695359.1">
    <property type="nucleotide sequence ID" value="NZ_BNCM01000026.1"/>
</dbReference>
<evidence type="ECO:0000313" key="3">
    <source>
        <dbReference type="Proteomes" id="UP000639051"/>
    </source>
</evidence>
<dbReference type="InterPro" id="IPR019405">
    <property type="entry name" value="Lactonase_7-beta_prop"/>
</dbReference>
<dbReference type="InterPro" id="IPR011048">
    <property type="entry name" value="Haem_d1_sf"/>
</dbReference>
<organism evidence="2 3">
    <name type="scientific">Sinomonas cellulolyticus</name>
    <dbReference type="NCBI Taxonomy" id="2801916"/>
    <lineage>
        <taxon>Bacteria</taxon>
        <taxon>Bacillati</taxon>
        <taxon>Actinomycetota</taxon>
        <taxon>Actinomycetes</taxon>
        <taxon>Micrococcales</taxon>
        <taxon>Micrococcaceae</taxon>
        <taxon>Sinomonas</taxon>
    </lineage>
</organism>
<evidence type="ECO:0000256" key="1">
    <source>
        <dbReference type="ARBA" id="ARBA00005564"/>
    </source>
</evidence>
<dbReference type="InterPro" id="IPR050282">
    <property type="entry name" value="Cycloisomerase_2"/>
</dbReference>
<sequence length="361" mass="38494">MAPQRFAYVGTRTTRERDGQGQGIACFRAERDTWEQVSLTPAVNPGFLAVDAHRRVLHAAHGDHDYLTSYRIGDGGELHEVGRRHTEGTNPAHLALDPTGRFLLAANHTSGSAVAFPVEADGSLGGLCGKVQFTGEPGPHRSDQKGSKPHQVAFAPEGGVFLVPDKGLDTVFTCSLDPRSGQLDIQAATRLRQGSGPRHVAFHPALPVVYAVNELDNTVTVLHRHLASPELQPLQILPTMPERDVRDSRAAEVAVSPDGTTLYASNRSGAGDRTPGGPGEDTLAVYRIGDDGLLTLLQHASTGGIRPRFITLGPDNEALYAANERTGTIAALARDPEGALGAPRRIAQVGSPVCIVFFERL</sequence>
<comment type="caution">
    <text evidence="2">The sequence shown here is derived from an EMBL/GenBank/DDBJ whole genome shotgun (WGS) entry which is preliminary data.</text>
</comment>
<proteinExistence type="inferred from homology"/>
<keyword evidence="3" id="KW-1185">Reference proteome</keyword>
<dbReference type="PANTHER" id="PTHR30344">
    <property type="entry name" value="6-PHOSPHOGLUCONOLACTONASE-RELATED"/>
    <property type="match status" value="1"/>
</dbReference>
<protein>
    <submittedName>
        <fullName evidence="2">Lactonase family protein</fullName>
    </submittedName>
</protein>
<dbReference type="Proteomes" id="UP000639051">
    <property type="component" value="Unassembled WGS sequence"/>
</dbReference>
<dbReference type="Gene3D" id="2.130.10.10">
    <property type="entry name" value="YVTN repeat-like/Quinoprotein amine dehydrogenase"/>
    <property type="match status" value="1"/>
</dbReference>
<comment type="similarity">
    <text evidence="1">Belongs to the cycloisomerase 2 family.</text>
</comment>
<reference evidence="2 3" key="1">
    <citation type="submission" date="2021-01" db="EMBL/GenBank/DDBJ databases">
        <title>Genome public.</title>
        <authorList>
            <person name="Liu C."/>
            <person name="Sun Q."/>
        </authorList>
    </citation>
    <scope>NUCLEOTIDE SEQUENCE [LARGE SCALE GENOMIC DNA]</scope>
    <source>
        <strain evidence="2 3">JC656</strain>
    </source>
</reference>
<dbReference type="SUPFAM" id="SSF51004">
    <property type="entry name" value="C-terminal (heme d1) domain of cytochrome cd1-nitrite reductase"/>
    <property type="match status" value="1"/>
</dbReference>
<evidence type="ECO:0000313" key="2">
    <source>
        <dbReference type="EMBL" id="MBL0704232.1"/>
    </source>
</evidence>
<accession>A0ABS1JZZ9</accession>
<dbReference type="PANTHER" id="PTHR30344:SF1">
    <property type="entry name" value="6-PHOSPHOGLUCONOLACTONASE"/>
    <property type="match status" value="1"/>
</dbReference>